<evidence type="ECO:0000256" key="9">
    <source>
        <dbReference type="PIRSR" id="PIRSR600760-2"/>
    </source>
</evidence>
<comment type="catalytic activity">
    <reaction evidence="1">
        <text>beta-D-fructose 1,6-bisphosphate + H2O = beta-D-fructose 6-phosphate + phosphate</text>
        <dbReference type="Rhea" id="RHEA:11064"/>
        <dbReference type="ChEBI" id="CHEBI:15377"/>
        <dbReference type="ChEBI" id="CHEBI:32966"/>
        <dbReference type="ChEBI" id="CHEBI:43474"/>
        <dbReference type="ChEBI" id="CHEBI:57634"/>
        <dbReference type="EC" id="3.1.3.11"/>
    </reaction>
</comment>
<evidence type="ECO:0000313" key="11">
    <source>
        <dbReference type="Proteomes" id="UP000013307"/>
    </source>
</evidence>
<keyword evidence="11" id="KW-1185">Reference proteome</keyword>
<comment type="similarity">
    <text evidence="8">Belongs to the inositol monophosphatase superfamily. FBPase class 4 family.</text>
</comment>
<dbReference type="Pfam" id="PF00459">
    <property type="entry name" value="Inositol_P"/>
    <property type="match status" value="1"/>
</dbReference>
<evidence type="ECO:0000256" key="6">
    <source>
        <dbReference type="ARBA" id="ARBA00022842"/>
    </source>
</evidence>
<dbReference type="GeneID" id="15391966"/>
<evidence type="ECO:0000313" key="10">
    <source>
        <dbReference type="EMBL" id="AGK60352.1"/>
    </source>
</evidence>
<evidence type="ECO:0000256" key="2">
    <source>
        <dbReference type="ARBA" id="ARBA00001946"/>
    </source>
</evidence>
<evidence type="ECO:0000256" key="1">
    <source>
        <dbReference type="ARBA" id="ARBA00001273"/>
    </source>
</evidence>
<dbReference type="Proteomes" id="UP000013307">
    <property type="component" value="Chromosome"/>
</dbReference>
<dbReference type="PRINTS" id="PR00377">
    <property type="entry name" value="IMPHPHTASES"/>
</dbReference>
<dbReference type="EMBL" id="CP005290">
    <property type="protein sequence ID" value="AGK60352.1"/>
    <property type="molecule type" value="Genomic_DNA"/>
</dbReference>
<dbReference type="Gene3D" id="3.40.190.80">
    <property type="match status" value="1"/>
</dbReference>
<dbReference type="KEGG" id="ast:Asulf_00320"/>
<dbReference type="PANTHER" id="PTHR20854:SF4">
    <property type="entry name" value="INOSITOL-1-MONOPHOSPHATASE-RELATED"/>
    <property type="match status" value="1"/>
</dbReference>
<dbReference type="InterPro" id="IPR000760">
    <property type="entry name" value="Inositol_monophosphatase-like"/>
</dbReference>
<sequence length="259" mass="28923">MKVNFLELCRSIRDEVKKKIEKIPDFELRDYVGMGKDGTPTKKVDKVAEDVAISILKEYDFKIVSEEAGVVGEGDIFVALDPVDGTFNATRKIPLYCISMCFSKSDRLSDAFFAYVSNLATLDEYYAEGEWSSGFAYKNEQKIKVSNKEDISICNAVFYYPDRNYGFKRIRIFGSSAIELCLVADSSMDCFIDTRGNVKGMLRIYDVSAGLFIAKSAGAKATDLRGNPLDSKRISMDERLTLVVANPVLHTKIINLLGS</sequence>
<accession>N0BDM9</accession>
<dbReference type="PANTHER" id="PTHR20854">
    <property type="entry name" value="INOSITOL MONOPHOSPHATASE"/>
    <property type="match status" value="1"/>
</dbReference>
<feature type="binding site" evidence="9">
    <location>
        <position position="84"/>
    </location>
    <ligand>
        <name>Mg(2+)</name>
        <dbReference type="ChEBI" id="CHEBI:18420"/>
        <label>1</label>
        <note>catalytic</note>
    </ligand>
</feature>
<dbReference type="eggNOG" id="arCOG01349">
    <property type="taxonomic scope" value="Archaea"/>
</dbReference>
<gene>
    <name evidence="10" type="ORF">Asulf_00320</name>
</gene>
<proteinExistence type="inferred from homology"/>
<feature type="binding site" evidence="9">
    <location>
        <position position="206"/>
    </location>
    <ligand>
        <name>Mg(2+)</name>
        <dbReference type="ChEBI" id="CHEBI:18420"/>
        <label>1</label>
        <note>catalytic</note>
    </ligand>
</feature>
<feature type="binding site" evidence="9">
    <location>
        <position position="66"/>
    </location>
    <ligand>
        <name>Mg(2+)</name>
        <dbReference type="ChEBI" id="CHEBI:18420"/>
        <label>1</label>
        <note>catalytic</note>
    </ligand>
</feature>
<keyword evidence="5" id="KW-0378">Hydrolase</keyword>
<reference evidence="10 11" key="1">
    <citation type="journal article" date="2013" name="Genome Announc.">
        <title>Complete Genome Sequence of the Thermophilic and Facultatively Chemolithoautotrophic Sulfate Reducer Archaeoglobus sulfaticallidus Strain PM70-1T.</title>
        <authorList>
            <person name="Stokke R."/>
            <person name="Hocking W.P."/>
            <person name="Steinsbu B.O."/>
            <person name="Steen I.H."/>
        </authorList>
    </citation>
    <scope>NUCLEOTIDE SEQUENCE [LARGE SCALE GENOMIC DNA]</scope>
    <source>
        <strain evidence="10">PM70-1</strain>
    </source>
</reference>
<dbReference type="GO" id="GO:0007165">
    <property type="term" value="P:signal transduction"/>
    <property type="evidence" value="ECO:0007669"/>
    <property type="project" value="TreeGrafter"/>
</dbReference>
<organism evidence="10 11">
    <name type="scientific">Archaeoglobus sulfaticallidus PM70-1</name>
    <dbReference type="NCBI Taxonomy" id="387631"/>
    <lineage>
        <taxon>Archaea</taxon>
        <taxon>Methanobacteriati</taxon>
        <taxon>Methanobacteriota</taxon>
        <taxon>Archaeoglobi</taxon>
        <taxon>Archaeoglobales</taxon>
        <taxon>Archaeoglobaceae</taxon>
        <taxon>Archaeoglobus</taxon>
    </lineage>
</organism>
<dbReference type="GO" id="GO:0006020">
    <property type="term" value="P:inositol metabolic process"/>
    <property type="evidence" value="ECO:0007669"/>
    <property type="project" value="TreeGrafter"/>
</dbReference>
<dbReference type="GO" id="GO:0042132">
    <property type="term" value="F:fructose 1,6-bisphosphate 1-phosphatase activity"/>
    <property type="evidence" value="ECO:0007669"/>
    <property type="project" value="UniProtKB-EC"/>
</dbReference>
<dbReference type="HOGENOM" id="CLU_044118_5_0_2"/>
<dbReference type="OrthoDB" id="58111at2157"/>
<evidence type="ECO:0000256" key="5">
    <source>
        <dbReference type="ARBA" id="ARBA00022801"/>
    </source>
</evidence>
<dbReference type="EC" id="3.1.3.11" evidence="3"/>
<dbReference type="SUPFAM" id="SSF56655">
    <property type="entry name" value="Carbohydrate phosphatase"/>
    <property type="match status" value="1"/>
</dbReference>
<keyword evidence="4 9" id="KW-0479">Metal-binding</keyword>
<dbReference type="RefSeq" id="WP_015589951.1">
    <property type="nucleotide sequence ID" value="NC_021169.1"/>
</dbReference>
<evidence type="ECO:0000256" key="7">
    <source>
        <dbReference type="ARBA" id="ARBA00023277"/>
    </source>
</evidence>
<evidence type="ECO:0000256" key="8">
    <source>
        <dbReference type="ARBA" id="ARBA00038103"/>
    </source>
</evidence>
<dbReference type="STRING" id="387631.Asulf_00320"/>
<name>N0BDM9_9EURY</name>
<keyword evidence="7" id="KW-0119">Carbohydrate metabolism</keyword>
<comment type="cofactor">
    <cofactor evidence="2 9">
        <name>Mg(2+)</name>
        <dbReference type="ChEBI" id="CHEBI:18420"/>
    </cofactor>
</comment>
<dbReference type="Gene3D" id="3.30.540.10">
    <property type="entry name" value="Fructose-1,6-Bisphosphatase, subunit A, domain 1"/>
    <property type="match status" value="1"/>
</dbReference>
<keyword evidence="6 9" id="KW-0460">Magnesium</keyword>
<feature type="binding site" evidence="9">
    <location>
        <position position="81"/>
    </location>
    <ligand>
        <name>Mg(2+)</name>
        <dbReference type="ChEBI" id="CHEBI:18420"/>
        <label>1</label>
        <note>catalytic</note>
    </ligand>
</feature>
<evidence type="ECO:0000256" key="4">
    <source>
        <dbReference type="ARBA" id="ARBA00022723"/>
    </source>
</evidence>
<dbReference type="AlphaFoldDB" id="N0BDM9"/>
<dbReference type="GO" id="GO:0008934">
    <property type="term" value="F:inositol monophosphate 1-phosphatase activity"/>
    <property type="evidence" value="ECO:0007669"/>
    <property type="project" value="TreeGrafter"/>
</dbReference>
<evidence type="ECO:0000256" key="3">
    <source>
        <dbReference type="ARBA" id="ARBA00013093"/>
    </source>
</evidence>
<dbReference type="FunFam" id="3.40.190.80:FF:000020">
    <property type="entry name" value="Fructose-1,6-bisphosphatase/inositol-1-monophosphatase"/>
    <property type="match status" value="1"/>
</dbReference>
<dbReference type="GO" id="GO:0046872">
    <property type="term" value="F:metal ion binding"/>
    <property type="evidence" value="ECO:0007669"/>
    <property type="project" value="UniProtKB-KW"/>
</dbReference>
<protein>
    <recommendedName>
        <fullName evidence="3">fructose-bisphosphatase</fullName>
        <ecNumber evidence="3">3.1.3.11</ecNumber>
    </recommendedName>
</protein>